<feature type="domain" description="EGF-like" evidence="3">
    <location>
        <begin position="68"/>
        <end position="101"/>
    </location>
</feature>
<dbReference type="PANTHER" id="PTHR23275:SF100">
    <property type="entry name" value="EGF-LIKE DOMAIN-CONTAINING PROTEIN"/>
    <property type="match status" value="1"/>
</dbReference>
<comment type="caution">
    <text evidence="4">The sequence shown here is derived from an EMBL/GenBank/DDBJ whole genome shotgun (WGS) entry which is preliminary data.</text>
</comment>
<protein>
    <submittedName>
        <fullName evidence="4">Variant-specific surface protein</fullName>
    </submittedName>
</protein>
<dbReference type="InterPro" id="IPR006212">
    <property type="entry name" value="Furin_repeat"/>
</dbReference>
<proteinExistence type="predicted"/>
<feature type="domain" description="EGF-like" evidence="3">
    <location>
        <begin position="196"/>
        <end position="235"/>
    </location>
</feature>
<organism evidence="4 5">
    <name type="scientific">Giardia intestinalis</name>
    <name type="common">Giardia lamblia</name>
    <dbReference type="NCBI Taxonomy" id="5741"/>
    <lineage>
        <taxon>Eukaryota</taxon>
        <taxon>Metamonada</taxon>
        <taxon>Diplomonadida</taxon>
        <taxon>Hexamitidae</taxon>
        <taxon>Giardiinae</taxon>
        <taxon>Giardia</taxon>
    </lineage>
</organism>
<reference evidence="4 5" key="2">
    <citation type="journal article" date="2013" name="Genome Biol. Evol.">
        <title>Genome sequencing of Giardia lamblia genotypes A2 and B isolates (DH and GS) and comparative analysis with the genomes of genotypes A1 and E (WB and Pig).</title>
        <authorList>
            <person name="Adam R.D."/>
            <person name="Dahlstrom E.W."/>
            <person name="Martens C.A."/>
            <person name="Bruno D.P."/>
            <person name="Barbian K.D."/>
            <person name="Ricklefs S.M."/>
            <person name="Hernandez M.M."/>
            <person name="Narla N.P."/>
            <person name="Patel R.B."/>
            <person name="Porcella S.F."/>
            <person name="Nash T.E."/>
        </authorList>
    </citation>
    <scope>NUCLEOTIDE SEQUENCE [LARGE SCALE GENOMIC DNA]</scope>
    <source>
        <strain evidence="4 5">DH</strain>
    </source>
</reference>
<dbReference type="InterPro" id="IPR000742">
    <property type="entry name" value="EGF"/>
</dbReference>
<keyword evidence="1" id="KW-1133">Transmembrane helix</keyword>
<evidence type="ECO:0000313" key="5">
    <source>
        <dbReference type="Proteomes" id="UP000018320"/>
    </source>
</evidence>
<evidence type="ECO:0000256" key="2">
    <source>
        <dbReference type="SAM" id="SignalP"/>
    </source>
</evidence>
<feature type="chain" id="PRO_5004751553" evidence="2">
    <location>
        <begin position="24"/>
        <end position="448"/>
    </location>
</feature>
<evidence type="ECO:0000259" key="3">
    <source>
        <dbReference type="SMART" id="SM00181"/>
    </source>
</evidence>
<dbReference type="InterPro" id="IPR009030">
    <property type="entry name" value="Growth_fac_rcpt_cys_sf"/>
</dbReference>
<dbReference type="VEuPathDB" id="GiardiaDB:DHA2_153416"/>
<feature type="domain" description="EGF-like" evidence="3">
    <location>
        <begin position="33"/>
        <end position="66"/>
    </location>
</feature>
<dbReference type="SMART" id="SM00181">
    <property type="entry name" value="EGF"/>
    <property type="match status" value="4"/>
</dbReference>
<feature type="signal peptide" evidence="2">
    <location>
        <begin position="1"/>
        <end position="23"/>
    </location>
</feature>
<dbReference type="SMART" id="SM00261">
    <property type="entry name" value="FU"/>
    <property type="match status" value="3"/>
</dbReference>
<feature type="domain" description="EGF-like" evidence="3">
    <location>
        <begin position="103"/>
        <end position="136"/>
    </location>
</feature>
<dbReference type="InterPro" id="IPR005127">
    <property type="entry name" value="Giardia_VSP"/>
</dbReference>
<accession>V6TCJ9</accession>
<keyword evidence="2" id="KW-0732">Signal</keyword>
<dbReference type="SUPFAM" id="SSF57184">
    <property type="entry name" value="Growth factor receptor domain"/>
    <property type="match status" value="3"/>
</dbReference>
<dbReference type="Gene3D" id="2.10.220.10">
    <property type="entry name" value="Hormone Receptor, Insulin-like Growth Factor Receptor 1, Chain A, domain 2"/>
    <property type="match status" value="1"/>
</dbReference>
<name>V6TCJ9_GIAIN</name>
<keyword evidence="1" id="KW-0472">Membrane</keyword>
<dbReference type="AlphaFoldDB" id="V6TCJ9"/>
<keyword evidence="1" id="KW-0812">Transmembrane</keyword>
<dbReference type="Pfam" id="PF03302">
    <property type="entry name" value="VSP"/>
    <property type="match status" value="2"/>
</dbReference>
<dbReference type="PANTHER" id="PTHR23275">
    <property type="entry name" value="CABRIOLET.-RELATED"/>
    <property type="match status" value="1"/>
</dbReference>
<dbReference type="Proteomes" id="UP000018320">
    <property type="component" value="Unassembled WGS sequence"/>
</dbReference>
<gene>
    <name evidence="4" type="ORF">DHA2_153416</name>
</gene>
<feature type="transmembrane region" description="Helical" evidence="1">
    <location>
        <begin position="419"/>
        <end position="443"/>
    </location>
</feature>
<dbReference type="VEuPathDB" id="GiardiaDB:GL50581_2080"/>
<dbReference type="VEuPathDB" id="GiardiaDB:GL50803_00137613"/>
<evidence type="ECO:0000313" key="4">
    <source>
        <dbReference type="EMBL" id="ESU36628.1"/>
    </source>
</evidence>
<sequence>MTNRPSRAAMLLLVLCFLMSALAAQRTKQPSSDCGVDNCARCNANGRTCDQCEDGYTANTEKTQCTKACAVANCARCNANGRTCDQCEDGYTANTEKTQCTKACAVANCARCNANGRTCDQCEDGYTANTEKTQCTKNPEARCNTPNCKACDNPKTDNEICTECNDNNYLTPTNQCISDCTAISGYYGDTDKKCKACSPECAECVGPASNQCSACPAGKALIYKSSDPAQGGTCGDACTADKNGCKVCGARIGGTDYCSQCSETQVPIDGVCVQNTGNRAALCTAKGDGTCASCVGGDLLKDGGCYKTDRLPGKSVCTTASNSKCTKCANGLNADGDGACGNCHPTCATCSTAEDPNKCKTCATGYYKTSDNDGPCKKCSERISGCKQCVSSSGSSVICLESEAGTGGSVNKSGLSTGAIAGISVAVIVVVGGLVGFLCWWFICRGKA</sequence>
<evidence type="ECO:0000256" key="1">
    <source>
        <dbReference type="SAM" id="Phobius"/>
    </source>
</evidence>
<dbReference type="InterPro" id="IPR052798">
    <property type="entry name" value="Giardia_VSA"/>
</dbReference>
<reference evidence="5" key="1">
    <citation type="submission" date="2012-02" db="EMBL/GenBank/DDBJ databases">
        <title>Genome sequencing of Giardia lamblia Genotypes A2 and B isolates (DH and GS) and comparative analysis with the genomes of Genotypes A1 and E (WB and Pig).</title>
        <authorList>
            <person name="Adam R."/>
            <person name="Dahlstrom E."/>
            <person name="Martens C."/>
            <person name="Bruno D."/>
            <person name="Barbian K."/>
            <person name="Porcella S.F."/>
            <person name="Nash T."/>
        </authorList>
    </citation>
    <scope>NUCLEOTIDE SEQUENCE</scope>
    <source>
        <strain evidence="5">DH</strain>
    </source>
</reference>
<dbReference type="EMBL" id="AHGT01000043">
    <property type="protein sequence ID" value="ESU36628.1"/>
    <property type="molecule type" value="Genomic_DNA"/>
</dbReference>